<protein>
    <recommendedName>
        <fullName evidence="2">Ribosome-binding factor A</fullName>
    </recommendedName>
</protein>
<dbReference type="NCBIfam" id="TIGR00082">
    <property type="entry name" value="rbfA"/>
    <property type="match status" value="1"/>
</dbReference>
<evidence type="ECO:0000256" key="1">
    <source>
        <dbReference type="ARBA" id="ARBA00022517"/>
    </source>
</evidence>
<dbReference type="Gene3D" id="3.30.300.20">
    <property type="match status" value="1"/>
</dbReference>
<feature type="region of interest" description="Disordered" evidence="3">
    <location>
        <begin position="120"/>
        <end position="223"/>
    </location>
</feature>
<evidence type="ECO:0000256" key="3">
    <source>
        <dbReference type="SAM" id="MobiDB-lite"/>
    </source>
</evidence>
<sequence length="223" mass="23795">MADPARARRLAVRIREVVASTLERGVKDPRLGMVTVTDVRVTPDLVDATVFYTVYGDEDARRTSAQALESARGLLRSQVGRATGIKNTPTLTFVHDRLPDDAQHLEDLISVARERDARLAEVRRDAQPAGDDDPYRRPRVIDDDADADGSDEPDSDEPDSDEADRGEAGLGAADPAGAGLADRDGSRRGEADDLDGTDGTVRGPAWRMYSASPGQGSGAVGGQ</sequence>
<feature type="compositionally biased region" description="Acidic residues" evidence="3">
    <location>
        <begin position="143"/>
        <end position="164"/>
    </location>
</feature>
<dbReference type="GO" id="GO:0005829">
    <property type="term" value="C:cytosol"/>
    <property type="evidence" value="ECO:0007669"/>
    <property type="project" value="TreeGrafter"/>
</dbReference>
<dbReference type="InterPro" id="IPR020053">
    <property type="entry name" value="Ribosome-bd_factorA_CS"/>
</dbReference>
<dbReference type="GO" id="GO:0030490">
    <property type="term" value="P:maturation of SSU-rRNA"/>
    <property type="evidence" value="ECO:0007669"/>
    <property type="project" value="UniProtKB-UniRule"/>
</dbReference>
<dbReference type="PROSITE" id="PS01319">
    <property type="entry name" value="RBFA"/>
    <property type="match status" value="1"/>
</dbReference>
<comment type="function">
    <text evidence="2">One of several proteins that assist in the late maturation steps of the functional core of the 30S ribosomal subunit. Associates with free 30S ribosomal subunits (but not with 30S subunits that are part of 70S ribosomes or polysomes). Required for efficient processing of 16S rRNA. May interact with the 5'-terminal helix region of 16S rRNA.</text>
</comment>
<feature type="compositionally biased region" description="Low complexity" evidence="3">
    <location>
        <begin position="170"/>
        <end position="180"/>
    </location>
</feature>
<organism evidence="4 5">
    <name type="scientific">Frankia canadensis</name>
    <dbReference type="NCBI Taxonomy" id="1836972"/>
    <lineage>
        <taxon>Bacteria</taxon>
        <taxon>Bacillati</taxon>
        <taxon>Actinomycetota</taxon>
        <taxon>Actinomycetes</taxon>
        <taxon>Frankiales</taxon>
        <taxon>Frankiaceae</taxon>
        <taxon>Frankia</taxon>
    </lineage>
</organism>
<dbReference type="InterPro" id="IPR015946">
    <property type="entry name" value="KH_dom-like_a/b"/>
</dbReference>
<reference evidence="4 5" key="1">
    <citation type="submission" date="2017-06" db="EMBL/GenBank/DDBJ databases">
        <authorList>
            <person name="Kim H.J."/>
            <person name="Triplett B.A."/>
        </authorList>
    </citation>
    <scope>NUCLEOTIDE SEQUENCE [LARGE SCALE GENOMIC DNA]</scope>
    <source>
        <strain evidence="4">FRACA_ARgP5</strain>
    </source>
</reference>
<dbReference type="EMBL" id="FZMO01000223">
    <property type="protein sequence ID" value="SNQ49102.1"/>
    <property type="molecule type" value="Genomic_DNA"/>
</dbReference>
<proteinExistence type="inferred from homology"/>
<dbReference type="RefSeq" id="WP_341477237.1">
    <property type="nucleotide sequence ID" value="NZ_FZMO01000223.1"/>
</dbReference>
<dbReference type="PANTHER" id="PTHR33515">
    <property type="entry name" value="RIBOSOME-BINDING FACTOR A, CHLOROPLASTIC-RELATED"/>
    <property type="match status" value="1"/>
</dbReference>
<name>A0A2I2KTW6_9ACTN</name>
<gene>
    <name evidence="2 4" type="primary">rbfA</name>
    <name evidence="4" type="ORF">FRACA_30105</name>
</gene>
<evidence type="ECO:0000256" key="2">
    <source>
        <dbReference type="HAMAP-Rule" id="MF_00003"/>
    </source>
</evidence>
<accession>A0A2I2KTW6</accession>
<dbReference type="PANTHER" id="PTHR33515:SF1">
    <property type="entry name" value="RIBOSOME-BINDING FACTOR A, CHLOROPLASTIC-RELATED"/>
    <property type="match status" value="1"/>
</dbReference>
<evidence type="ECO:0000313" key="5">
    <source>
        <dbReference type="Proteomes" id="UP000234331"/>
    </source>
</evidence>
<keyword evidence="5" id="KW-1185">Reference proteome</keyword>
<evidence type="ECO:0000313" key="4">
    <source>
        <dbReference type="EMBL" id="SNQ49102.1"/>
    </source>
</evidence>
<dbReference type="InterPro" id="IPR000238">
    <property type="entry name" value="RbfA"/>
</dbReference>
<dbReference type="HAMAP" id="MF_00003">
    <property type="entry name" value="RbfA"/>
    <property type="match status" value="1"/>
</dbReference>
<dbReference type="SUPFAM" id="SSF89919">
    <property type="entry name" value="Ribosome-binding factor A, RbfA"/>
    <property type="match status" value="1"/>
</dbReference>
<dbReference type="Proteomes" id="UP000234331">
    <property type="component" value="Unassembled WGS sequence"/>
</dbReference>
<comment type="similarity">
    <text evidence="2">Belongs to the RbfA family.</text>
</comment>
<dbReference type="Pfam" id="PF02033">
    <property type="entry name" value="RBFA"/>
    <property type="match status" value="1"/>
</dbReference>
<dbReference type="InterPro" id="IPR023799">
    <property type="entry name" value="RbfA_dom_sf"/>
</dbReference>
<dbReference type="AlphaFoldDB" id="A0A2I2KTW6"/>
<keyword evidence="2" id="KW-0963">Cytoplasm</keyword>
<comment type="subcellular location">
    <subcellularLocation>
        <location evidence="2">Cytoplasm</location>
    </subcellularLocation>
</comment>
<dbReference type="GO" id="GO:0043024">
    <property type="term" value="F:ribosomal small subunit binding"/>
    <property type="evidence" value="ECO:0007669"/>
    <property type="project" value="TreeGrafter"/>
</dbReference>
<feature type="compositionally biased region" description="Basic and acidic residues" evidence="3">
    <location>
        <begin position="181"/>
        <end position="191"/>
    </location>
</feature>
<comment type="subunit">
    <text evidence="2">Monomer. Binds 30S ribosomal subunits, but not 50S ribosomal subunits or 70S ribosomes.</text>
</comment>
<feature type="compositionally biased region" description="Basic and acidic residues" evidence="3">
    <location>
        <begin position="133"/>
        <end position="142"/>
    </location>
</feature>
<keyword evidence="1 2" id="KW-0690">Ribosome biogenesis</keyword>